<accession>A0AAW1W767</accession>
<keyword evidence="3" id="KW-1185">Reference proteome</keyword>
<dbReference type="InterPro" id="IPR039291">
    <property type="entry name" value="At5g17165-like"/>
</dbReference>
<reference evidence="2 3" key="1">
    <citation type="journal article" date="2023" name="G3 (Bethesda)">
        <title>A chromosome-length genome assembly and annotation of blackberry (Rubus argutus, cv. 'Hillquist').</title>
        <authorList>
            <person name="Bruna T."/>
            <person name="Aryal R."/>
            <person name="Dudchenko O."/>
            <person name="Sargent D.J."/>
            <person name="Mead D."/>
            <person name="Buti M."/>
            <person name="Cavallini A."/>
            <person name="Hytonen T."/>
            <person name="Andres J."/>
            <person name="Pham M."/>
            <person name="Weisz D."/>
            <person name="Mascagni F."/>
            <person name="Usai G."/>
            <person name="Natali L."/>
            <person name="Bassil N."/>
            <person name="Fernandez G.E."/>
            <person name="Lomsadze A."/>
            <person name="Armour M."/>
            <person name="Olukolu B."/>
            <person name="Poorten T."/>
            <person name="Britton C."/>
            <person name="Davik J."/>
            <person name="Ashrafi H."/>
            <person name="Aiden E.L."/>
            <person name="Borodovsky M."/>
            <person name="Worthington M."/>
        </authorList>
    </citation>
    <scope>NUCLEOTIDE SEQUENCE [LARGE SCALE GENOMIC DNA]</scope>
    <source>
        <strain evidence="2">PI 553951</strain>
    </source>
</reference>
<sequence>MAANSSSRVIASLGKRVVNEIRVRPRDSTHLSPAAPLILSRRAAHTSVYDKNPDEQIRPSFVPDDVISQEPEKYWAPNPRTGVFGPEAGHSSTQGGDATTVSGGEASVLEEKAWYRPTSIEDLEKPHAL</sequence>
<gene>
    <name evidence="2" type="ORF">M0R45_038416</name>
</gene>
<feature type="compositionally biased region" description="Polar residues" evidence="1">
    <location>
        <begin position="90"/>
        <end position="102"/>
    </location>
</feature>
<protein>
    <recommendedName>
        <fullName evidence="4">Late embryogenesis abundant protein At5g17165-like</fullName>
    </recommendedName>
</protein>
<dbReference type="EMBL" id="JBEDUW010000007">
    <property type="protein sequence ID" value="KAK9914650.1"/>
    <property type="molecule type" value="Genomic_DNA"/>
</dbReference>
<dbReference type="PANTHER" id="PTHR35122">
    <property type="entry name" value="OSJNBA0093F12.14 PROTEIN"/>
    <property type="match status" value="1"/>
</dbReference>
<name>A0AAW1W767_RUBAR</name>
<proteinExistence type="predicted"/>
<dbReference type="Proteomes" id="UP001457282">
    <property type="component" value="Unassembled WGS sequence"/>
</dbReference>
<dbReference type="AlphaFoldDB" id="A0AAW1W767"/>
<organism evidence="2 3">
    <name type="scientific">Rubus argutus</name>
    <name type="common">Southern blackberry</name>
    <dbReference type="NCBI Taxonomy" id="59490"/>
    <lineage>
        <taxon>Eukaryota</taxon>
        <taxon>Viridiplantae</taxon>
        <taxon>Streptophyta</taxon>
        <taxon>Embryophyta</taxon>
        <taxon>Tracheophyta</taxon>
        <taxon>Spermatophyta</taxon>
        <taxon>Magnoliopsida</taxon>
        <taxon>eudicotyledons</taxon>
        <taxon>Gunneridae</taxon>
        <taxon>Pentapetalae</taxon>
        <taxon>rosids</taxon>
        <taxon>fabids</taxon>
        <taxon>Rosales</taxon>
        <taxon>Rosaceae</taxon>
        <taxon>Rosoideae</taxon>
        <taxon>Rosoideae incertae sedis</taxon>
        <taxon>Rubus</taxon>
    </lineage>
</organism>
<evidence type="ECO:0000313" key="2">
    <source>
        <dbReference type="EMBL" id="KAK9914650.1"/>
    </source>
</evidence>
<feature type="region of interest" description="Disordered" evidence="1">
    <location>
        <begin position="70"/>
        <end position="129"/>
    </location>
</feature>
<evidence type="ECO:0000256" key="1">
    <source>
        <dbReference type="SAM" id="MobiDB-lite"/>
    </source>
</evidence>
<dbReference type="Pfam" id="PF22272">
    <property type="entry name" value="LEA_3b"/>
    <property type="match status" value="1"/>
</dbReference>
<dbReference type="PANTHER" id="PTHR35122:SF2">
    <property type="entry name" value="OS04G0598000 PROTEIN"/>
    <property type="match status" value="1"/>
</dbReference>
<comment type="caution">
    <text evidence="2">The sequence shown here is derived from an EMBL/GenBank/DDBJ whole genome shotgun (WGS) entry which is preliminary data.</text>
</comment>
<evidence type="ECO:0008006" key="4">
    <source>
        <dbReference type="Google" id="ProtNLM"/>
    </source>
</evidence>
<evidence type="ECO:0000313" key="3">
    <source>
        <dbReference type="Proteomes" id="UP001457282"/>
    </source>
</evidence>